<protein>
    <submittedName>
        <fullName evidence="2">Uncharacterized protein</fullName>
    </submittedName>
</protein>
<dbReference type="AlphaFoldDB" id="A0A376CLL9"/>
<dbReference type="EMBL" id="UFXQ01000001">
    <property type="protein sequence ID" value="STC68578.1"/>
    <property type="molecule type" value="Genomic_DNA"/>
</dbReference>
<keyword evidence="1" id="KW-1133">Transmembrane helix</keyword>
<name>A0A376CLL9_9CORY</name>
<sequence>MDQLVVGLTQASLWVQVPVLLLVLIPLAVLGAIVLTRAVDWLGWAGHLLASKRKKD</sequence>
<accession>A0A376CLL9</accession>
<keyword evidence="1" id="KW-0812">Transmembrane</keyword>
<dbReference type="RefSeq" id="WP_018580756.1">
    <property type="nucleotide sequence ID" value="NZ_LDYD01000006.1"/>
</dbReference>
<feature type="transmembrane region" description="Helical" evidence="1">
    <location>
        <begin position="13"/>
        <end position="35"/>
    </location>
</feature>
<organism evidence="2 3">
    <name type="scientific">Corynebacterium pilosum</name>
    <dbReference type="NCBI Taxonomy" id="35756"/>
    <lineage>
        <taxon>Bacteria</taxon>
        <taxon>Bacillati</taxon>
        <taxon>Actinomycetota</taxon>
        <taxon>Actinomycetes</taxon>
        <taxon>Mycobacteriales</taxon>
        <taxon>Corynebacteriaceae</taxon>
        <taxon>Corynebacterium</taxon>
    </lineage>
</organism>
<keyword evidence="3" id="KW-1185">Reference proteome</keyword>
<dbReference type="Proteomes" id="UP000254467">
    <property type="component" value="Unassembled WGS sequence"/>
</dbReference>
<reference evidence="2 3" key="1">
    <citation type="submission" date="2018-06" db="EMBL/GenBank/DDBJ databases">
        <authorList>
            <consortium name="Pathogen Informatics"/>
            <person name="Doyle S."/>
        </authorList>
    </citation>
    <scope>NUCLEOTIDE SEQUENCE [LARGE SCALE GENOMIC DNA]</scope>
    <source>
        <strain evidence="2 3">NCTC11862</strain>
    </source>
</reference>
<evidence type="ECO:0000256" key="1">
    <source>
        <dbReference type="SAM" id="Phobius"/>
    </source>
</evidence>
<dbReference type="STRING" id="35756.GCA_001044155_01626"/>
<proteinExistence type="predicted"/>
<evidence type="ECO:0000313" key="3">
    <source>
        <dbReference type="Proteomes" id="UP000254467"/>
    </source>
</evidence>
<gene>
    <name evidence="2" type="ORF">NCTC11862_00337</name>
</gene>
<evidence type="ECO:0000313" key="2">
    <source>
        <dbReference type="EMBL" id="STC68578.1"/>
    </source>
</evidence>
<keyword evidence="1" id="KW-0472">Membrane</keyword>